<evidence type="ECO:0000256" key="9">
    <source>
        <dbReference type="ARBA" id="ARBA00023157"/>
    </source>
</evidence>
<evidence type="ECO:0000256" key="6">
    <source>
        <dbReference type="ARBA" id="ARBA00022989"/>
    </source>
</evidence>
<keyword evidence="11 12" id="KW-0676">Redox-active center</keyword>
<dbReference type="GO" id="GO:0015035">
    <property type="term" value="F:protein-disulfide reductase activity"/>
    <property type="evidence" value="ECO:0007669"/>
    <property type="project" value="UniProtKB-UniRule"/>
</dbReference>
<evidence type="ECO:0000313" key="15">
    <source>
        <dbReference type="Proteomes" id="UP001139179"/>
    </source>
</evidence>
<proteinExistence type="inferred from homology"/>
<evidence type="ECO:0000256" key="12">
    <source>
        <dbReference type="HAMAP-Rule" id="MF_00287"/>
    </source>
</evidence>
<sequence>MAKRSTQKVFLYLAWLISLVATLGSLYFSEIRQFVPCELCWYQRIAMYPISVVLGIAVYHGDLKIKRYVLPLSIIGGSISLYHYFVQKVPSFAPITPCAEGVPCSMQYINWFGFITIPFLALTAFVLITILLIFVSVKK</sequence>
<reference evidence="14" key="1">
    <citation type="submission" date="2022-05" db="EMBL/GenBank/DDBJ databases">
        <title>Comparative Genomics of Spacecraft Associated Microbes.</title>
        <authorList>
            <person name="Tran M.T."/>
            <person name="Wright A."/>
            <person name="Seuylemezian A."/>
            <person name="Eisen J."/>
            <person name="Coil D."/>
        </authorList>
    </citation>
    <scope>NUCLEOTIDE SEQUENCE</scope>
    <source>
        <strain evidence="14">214.1.1</strain>
    </source>
</reference>
<dbReference type="PANTHER" id="PTHR43469">
    <property type="entry name" value="DISULFIDE FORMATION PROTEIN-RELATED"/>
    <property type="match status" value="1"/>
</dbReference>
<feature type="disulfide bond" description="Redox-active" evidence="12">
    <location>
        <begin position="98"/>
        <end position="104"/>
    </location>
</feature>
<dbReference type="GO" id="GO:0005886">
    <property type="term" value="C:plasma membrane"/>
    <property type="evidence" value="ECO:0007669"/>
    <property type="project" value="UniProtKB-SubCell"/>
</dbReference>
<comment type="subcellular location">
    <subcellularLocation>
        <location evidence="12">Cell membrane</location>
        <topology evidence="12">Multi-pass membrane protein</topology>
    </subcellularLocation>
    <subcellularLocation>
        <location evidence="1">Membrane</location>
        <topology evidence="1">Multi-pass membrane protein</topology>
    </subcellularLocation>
</comment>
<keyword evidence="3 12" id="KW-0813">Transport</keyword>
<evidence type="ECO:0000256" key="5">
    <source>
        <dbReference type="ARBA" id="ARBA00022982"/>
    </source>
</evidence>
<evidence type="ECO:0000256" key="10">
    <source>
        <dbReference type="ARBA" id="ARBA00023186"/>
    </source>
</evidence>
<keyword evidence="4 12" id="KW-0812">Transmembrane</keyword>
<dbReference type="Pfam" id="PF02600">
    <property type="entry name" value="DsbB"/>
    <property type="match status" value="1"/>
</dbReference>
<dbReference type="AlphaFoldDB" id="A0A9X2INZ9"/>
<dbReference type="PANTHER" id="PTHR43469:SF1">
    <property type="entry name" value="SPBETA PROPHAGE-DERIVED DISULFIDE BOND FORMATION PROTEIN B"/>
    <property type="match status" value="1"/>
</dbReference>
<dbReference type="PIRSF" id="PIRSF036659">
    <property type="entry name" value="BdbC"/>
    <property type="match status" value="1"/>
</dbReference>
<evidence type="ECO:0000256" key="13">
    <source>
        <dbReference type="SAM" id="Phobius"/>
    </source>
</evidence>
<dbReference type="Proteomes" id="UP001139179">
    <property type="component" value="Unassembled WGS sequence"/>
</dbReference>
<feature type="disulfide bond" description="Redox-active" evidence="12">
    <location>
        <begin position="37"/>
        <end position="40"/>
    </location>
</feature>
<dbReference type="EMBL" id="JAMBOL010000015">
    <property type="protein sequence ID" value="MCM3715459.1"/>
    <property type="molecule type" value="Genomic_DNA"/>
</dbReference>
<keyword evidence="10 12" id="KW-0143">Chaperone</keyword>
<evidence type="ECO:0000256" key="2">
    <source>
        <dbReference type="ARBA" id="ARBA00007602"/>
    </source>
</evidence>
<evidence type="ECO:0000313" key="14">
    <source>
        <dbReference type="EMBL" id="MCM3715459.1"/>
    </source>
</evidence>
<keyword evidence="15" id="KW-1185">Reference proteome</keyword>
<feature type="transmembrane region" description="Helical" evidence="13">
    <location>
        <begin position="111"/>
        <end position="135"/>
    </location>
</feature>
<dbReference type="GO" id="GO:0006457">
    <property type="term" value="P:protein folding"/>
    <property type="evidence" value="ECO:0007669"/>
    <property type="project" value="InterPro"/>
</dbReference>
<organism evidence="14 15">
    <name type="scientific">Halalkalibacter oceani</name>
    <dbReference type="NCBI Taxonomy" id="1653776"/>
    <lineage>
        <taxon>Bacteria</taxon>
        <taxon>Bacillati</taxon>
        <taxon>Bacillota</taxon>
        <taxon>Bacilli</taxon>
        <taxon>Bacillales</taxon>
        <taxon>Bacillaceae</taxon>
        <taxon>Halalkalibacter</taxon>
    </lineage>
</organism>
<dbReference type="HAMAP" id="MF_00287">
    <property type="entry name" value="BdbC"/>
    <property type="match status" value="1"/>
</dbReference>
<keyword evidence="12" id="KW-1003">Cell membrane</keyword>
<keyword evidence="7 12" id="KW-0560">Oxidoreductase</keyword>
<evidence type="ECO:0000256" key="1">
    <source>
        <dbReference type="ARBA" id="ARBA00004141"/>
    </source>
</evidence>
<keyword evidence="5 12" id="KW-0249">Electron transport</keyword>
<dbReference type="InterPro" id="IPR023380">
    <property type="entry name" value="DsbB-like_sf"/>
</dbReference>
<evidence type="ECO:0000256" key="8">
    <source>
        <dbReference type="ARBA" id="ARBA00023136"/>
    </source>
</evidence>
<protein>
    <recommendedName>
        <fullName evidence="12">Probable disulfide formation protein</fullName>
    </recommendedName>
    <alternativeName>
        <fullName evidence="12">Disulfide oxidoreductase</fullName>
    </alternativeName>
    <alternativeName>
        <fullName evidence="12">Thiol-disulfide oxidoreductase</fullName>
    </alternativeName>
</protein>
<keyword evidence="8 12" id="KW-0472">Membrane</keyword>
<dbReference type="RefSeq" id="WP_251224203.1">
    <property type="nucleotide sequence ID" value="NZ_JAMBOL010000015.1"/>
</dbReference>
<gene>
    <name evidence="12" type="primary">bdbC</name>
    <name evidence="14" type="ORF">M3202_15420</name>
</gene>
<comment type="caution">
    <text evidence="14">The sequence shown here is derived from an EMBL/GenBank/DDBJ whole genome shotgun (WGS) entry which is preliminary data.</text>
</comment>
<evidence type="ECO:0000256" key="7">
    <source>
        <dbReference type="ARBA" id="ARBA00023002"/>
    </source>
</evidence>
<dbReference type="SUPFAM" id="SSF158442">
    <property type="entry name" value="DsbB-like"/>
    <property type="match status" value="1"/>
</dbReference>
<comment type="similarity">
    <text evidence="2 12">Belongs to the DsbB family. BdbC subfamily.</text>
</comment>
<feature type="transmembrane region" description="Helical" evidence="13">
    <location>
        <begin position="68"/>
        <end position="85"/>
    </location>
</feature>
<dbReference type="Gene3D" id="1.20.1550.10">
    <property type="entry name" value="DsbB-like"/>
    <property type="match status" value="1"/>
</dbReference>
<name>A0A9X2INZ9_9BACI</name>
<keyword evidence="6 12" id="KW-1133">Transmembrane helix</keyword>
<evidence type="ECO:0000256" key="11">
    <source>
        <dbReference type="ARBA" id="ARBA00023284"/>
    </source>
</evidence>
<feature type="transmembrane region" description="Helical" evidence="13">
    <location>
        <begin position="41"/>
        <end position="61"/>
    </location>
</feature>
<keyword evidence="9 12" id="KW-1015">Disulfide bond</keyword>
<dbReference type="InterPro" id="IPR012187">
    <property type="entry name" value="Disulphide_bond_form_BdbC"/>
</dbReference>
<accession>A0A9X2INZ9</accession>
<evidence type="ECO:0000256" key="3">
    <source>
        <dbReference type="ARBA" id="ARBA00022448"/>
    </source>
</evidence>
<dbReference type="NCBIfam" id="NF002849">
    <property type="entry name" value="PRK03113.1"/>
    <property type="match status" value="1"/>
</dbReference>
<dbReference type="InterPro" id="IPR003752">
    <property type="entry name" value="DiS_bond_form_DsbB/BdbC"/>
</dbReference>
<feature type="transmembrane region" description="Helical" evidence="13">
    <location>
        <begin position="9"/>
        <end position="29"/>
    </location>
</feature>
<evidence type="ECO:0000256" key="4">
    <source>
        <dbReference type="ARBA" id="ARBA00022692"/>
    </source>
</evidence>
<comment type="function">
    <text evidence="12">Required for disulfide bond formation in some proteins.</text>
</comment>